<gene>
    <name evidence="1" type="ORF">M3B43_10455</name>
</gene>
<organism evidence="1 2">
    <name type="scientific">Nesterenkonia massiliensis</name>
    <dbReference type="NCBI Taxonomy" id="1232429"/>
    <lineage>
        <taxon>Bacteria</taxon>
        <taxon>Bacillati</taxon>
        <taxon>Actinomycetota</taxon>
        <taxon>Actinomycetes</taxon>
        <taxon>Micrococcales</taxon>
        <taxon>Micrococcaceae</taxon>
        <taxon>Nesterenkonia</taxon>
    </lineage>
</organism>
<sequence>MTVNETFDERKRRELDAADRQREENVRLQRERQYSTFFTYLVRIFQQGNTPSTEARVRAGLSVWASKELLALFEQWLEMIQPIKDRGGKIFPAERSQLQLLVGTMAVQVREDLGIWGEASPTAEDVAAALFDDFKRRAN</sequence>
<dbReference type="RefSeq" id="WP_260073604.1">
    <property type="nucleotide sequence ID" value="NZ_JALXMO010000037.1"/>
</dbReference>
<accession>A0ABT2HSP9</accession>
<dbReference type="EMBL" id="JALXMO010000037">
    <property type="protein sequence ID" value="MCT1607728.1"/>
    <property type="molecule type" value="Genomic_DNA"/>
</dbReference>
<reference evidence="1 2" key="1">
    <citation type="submission" date="2022-04" db="EMBL/GenBank/DDBJ databases">
        <title>Human microbiome associated bacterial genomes.</title>
        <authorList>
            <person name="Sandstrom S."/>
            <person name="Salamzade R."/>
            <person name="Kalan L.R."/>
        </authorList>
    </citation>
    <scope>NUCLEOTIDE SEQUENCE [LARGE SCALE GENOMIC DNA]</scope>
    <source>
        <strain evidence="2">p3-SID767</strain>
    </source>
</reference>
<evidence type="ECO:0008006" key="3">
    <source>
        <dbReference type="Google" id="ProtNLM"/>
    </source>
</evidence>
<evidence type="ECO:0000313" key="2">
    <source>
        <dbReference type="Proteomes" id="UP001205046"/>
    </source>
</evidence>
<comment type="caution">
    <text evidence="1">The sequence shown here is derived from an EMBL/GenBank/DDBJ whole genome shotgun (WGS) entry which is preliminary data.</text>
</comment>
<evidence type="ECO:0000313" key="1">
    <source>
        <dbReference type="EMBL" id="MCT1607728.1"/>
    </source>
</evidence>
<proteinExistence type="predicted"/>
<protein>
    <recommendedName>
        <fullName evidence="3">TetR family transcriptional regulator</fullName>
    </recommendedName>
</protein>
<keyword evidence="2" id="KW-1185">Reference proteome</keyword>
<dbReference type="Proteomes" id="UP001205046">
    <property type="component" value="Unassembled WGS sequence"/>
</dbReference>
<name>A0ABT2HSP9_9MICC</name>